<evidence type="ECO:0000256" key="2">
    <source>
        <dbReference type="ARBA" id="ARBA00023163"/>
    </source>
</evidence>
<evidence type="ECO:0000313" key="5">
    <source>
        <dbReference type="Proteomes" id="UP000829196"/>
    </source>
</evidence>
<evidence type="ECO:0000313" key="4">
    <source>
        <dbReference type="EMBL" id="KAI0507562.1"/>
    </source>
</evidence>
<name>A0A8T3BAD6_DENNO</name>
<evidence type="ECO:0000256" key="1">
    <source>
        <dbReference type="ARBA" id="ARBA00023015"/>
    </source>
</evidence>
<dbReference type="PROSITE" id="PS50985">
    <property type="entry name" value="GRAS"/>
    <property type="match status" value="1"/>
</dbReference>
<comment type="caution">
    <text evidence="4">The sequence shown here is derived from an EMBL/GenBank/DDBJ whole genome shotgun (WGS) entry which is preliminary data.</text>
</comment>
<dbReference type="AlphaFoldDB" id="A0A8T3BAD6"/>
<keyword evidence="1" id="KW-0805">Transcription regulation</keyword>
<keyword evidence="2" id="KW-0804">Transcription</keyword>
<sequence length="462" mass="50653">MVVAMNEMMERDIFGFSSTNSIPINADLGWRDWSPGINWDDFTGADDFHGQIESMMTAAVDHHDWYTCVSPTSTNCPGSPAEDLIPSSDDTAVRLVHLLKAAAESLSGDLKTPALTEAILARLRELLLVRTTSTGMERLAAHFTNALHSLLDAAGDVEEPLHQPCEFLGAFLLMQDMSPCIKFGHFTANQAILESVAGERRVHIVDFDIAEGVQWASLMQALVSINNGSPPPHLKITAVARYRRSVQETGGRLADFAASVGLPFSFGQCRTDYDGQFRPAGIKVVRGEALVFNCILQPGSAGGSFSFISGAAALGARVVTIVDEESEGVGFEGRFMEEMMRYSAIWDALDAGFEKQGREREMVERVFLGPRIAGAVERAYKGMEALENLGKRLEAAEFRRMGLSFFNICQARLLLCLFSEGYRLEEEGTNKLVLCWKSCRLISASVWSAPPLLSPEESYLSS</sequence>
<keyword evidence="5" id="KW-1185">Reference proteome</keyword>
<comment type="caution">
    <text evidence="3">Lacks conserved residue(s) required for the propagation of feature annotation.</text>
</comment>
<dbReference type="SMR" id="A0A8T3BAD6"/>
<gene>
    <name evidence="4" type="ORF">KFK09_013688</name>
</gene>
<reference evidence="4" key="1">
    <citation type="journal article" date="2022" name="Front. Genet.">
        <title>Chromosome-Scale Assembly of the Dendrobium nobile Genome Provides Insights Into the Molecular Mechanism of the Biosynthesis of the Medicinal Active Ingredient of Dendrobium.</title>
        <authorList>
            <person name="Xu Q."/>
            <person name="Niu S.-C."/>
            <person name="Li K.-L."/>
            <person name="Zheng P.-J."/>
            <person name="Zhang X.-J."/>
            <person name="Jia Y."/>
            <person name="Liu Y."/>
            <person name="Niu Y.-X."/>
            <person name="Yu L.-H."/>
            <person name="Chen D.-F."/>
            <person name="Zhang G.-Q."/>
        </authorList>
    </citation>
    <scope>NUCLEOTIDE SEQUENCE</scope>
    <source>
        <tissue evidence="4">Leaf</tissue>
    </source>
</reference>
<feature type="region of interest" description="SAW" evidence="3">
    <location>
        <begin position="377"/>
        <end position="448"/>
    </location>
</feature>
<evidence type="ECO:0008006" key="6">
    <source>
        <dbReference type="Google" id="ProtNLM"/>
    </source>
</evidence>
<proteinExistence type="inferred from homology"/>
<dbReference type="PANTHER" id="PTHR31636">
    <property type="entry name" value="OSJNBA0084A10.13 PROTEIN-RELATED"/>
    <property type="match status" value="1"/>
</dbReference>
<protein>
    <recommendedName>
        <fullName evidence="6">Nodulation-signaling pathway 2 protein</fullName>
    </recommendedName>
</protein>
<dbReference type="Proteomes" id="UP000829196">
    <property type="component" value="Unassembled WGS sequence"/>
</dbReference>
<organism evidence="4 5">
    <name type="scientific">Dendrobium nobile</name>
    <name type="common">Orchid</name>
    <dbReference type="NCBI Taxonomy" id="94219"/>
    <lineage>
        <taxon>Eukaryota</taxon>
        <taxon>Viridiplantae</taxon>
        <taxon>Streptophyta</taxon>
        <taxon>Embryophyta</taxon>
        <taxon>Tracheophyta</taxon>
        <taxon>Spermatophyta</taxon>
        <taxon>Magnoliopsida</taxon>
        <taxon>Liliopsida</taxon>
        <taxon>Asparagales</taxon>
        <taxon>Orchidaceae</taxon>
        <taxon>Epidendroideae</taxon>
        <taxon>Malaxideae</taxon>
        <taxon>Dendrobiinae</taxon>
        <taxon>Dendrobium</taxon>
    </lineage>
</organism>
<feature type="region of interest" description="Leucine repeat II (LRII)" evidence="3">
    <location>
        <begin position="248"/>
        <end position="280"/>
    </location>
</feature>
<dbReference type="EMBL" id="JAGYWB010000010">
    <property type="protein sequence ID" value="KAI0507562.1"/>
    <property type="molecule type" value="Genomic_DNA"/>
</dbReference>
<dbReference type="InterPro" id="IPR005202">
    <property type="entry name" value="TF_GRAS"/>
</dbReference>
<dbReference type="Pfam" id="PF03514">
    <property type="entry name" value="GRAS"/>
    <property type="match status" value="1"/>
</dbReference>
<accession>A0A8T3BAD6</accession>
<evidence type="ECO:0000256" key="3">
    <source>
        <dbReference type="PROSITE-ProRule" id="PRU01191"/>
    </source>
</evidence>
<comment type="similarity">
    <text evidence="3">Belongs to the GRAS family.</text>
</comment>
<feature type="short sequence motif" description="VHIID" evidence="3">
    <location>
        <begin position="202"/>
        <end position="206"/>
    </location>
</feature>
<dbReference type="OrthoDB" id="646981at2759"/>